<dbReference type="AlphaFoldDB" id="A0A1H3Y3N3"/>
<organism evidence="2 3">
    <name type="scientific">Arachidicoccus rhizosphaerae</name>
    <dbReference type="NCBI Taxonomy" id="551991"/>
    <lineage>
        <taxon>Bacteria</taxon>
        <taxon>Pseudomonadati</taxon>
        <taxon>Bacteroidota</taxon>
        <taxon>Chitinophagia</taxon>
        <taxon>Chitinophagales</taxon>
        <taxon>Chitinophagaceae</taxon>
        <taxon>Arachidicoccus</taxon>
    </lineage>
</organism>
<protein>
    <submittedName>
        <fullName evidence="2">Uncharacterized protein</fullName>
    </submittedName>
</protein>
<dbReference type="EMBL" id="FNQY01000007">
    <property type="protein sequence ID" value="SEA06325.1"/>
    <property type="molecule type" value="Genomic_DNA"/>
</dbReference>
<evidence type="ECO:0000256" key="1">
    <source>
        <dbReference type="SAM" id="Phobius"/>
    </source>
</evidence>
<keyword evidence="1" id="KW-0472">Membrane</keyword>
<accession>A0A1H3Y3N3</accession>
<evidence type="ECO:0000313" key="3">
    <source>
        <dbReference type="Proteomes" id="UP000199041"/>
    </source>
</evidence>
<sequence length="52" mass="6246">MKGFHNSGDNELNYYMLENCFLNYMFCFGLLIFLKNVQSTDKEFLIVSLKRR</sequence>
<dbReference type="Proteomes" id="UP000199041">
    <property type="component" value="Unassembled WGS sequence"/>
</dbReference>
<gene>
    <name evidence="2" type="ORF">SAMN05192529_10791</name>
</gene>
<reference evidence="2 3" key="1">
    <citation type="submission" date="2016-10" db="EMBL/GenBank/DDBJ databases">
        <authorList>
            <person name="de Groot N.N."/>
        </authorList>
    </citation>
    <scope>NUCLEOTIDE SEQUENCE [LARGE SCALE GENOMIC DNA]</scope>
    <source>
        <strain evidence="2 3">Vu-144</strain>
    </source>
</reference>
<keyword evidence="1" id="KW-0812">Transmembrane</keyword>
<keyword evidence="1" id="KW-1133">Transmembrane helix</keyword>
<feature type="transmembrane region" description="Helical" evidence="1">
    <location>
        <begin position="12"/>
        <end position="34"/>
    </location>
</feature>
<keyword evidence="3" id="KW-1185">Reference proteome</keyword>
<proteinExistence type="predicted"/>
<name>A0A1H3Y3N3_9BACT</name>
<evidence type="ECO:0000313" key="2">
    <source>
        <dbReference type="EMBL" id="SEA06325.1"/>
    </source>
</evidence>